<dbReference type="Proteomes" id="UP000692954">
    <property type="component" value="Unassembled WGS sequence"/>
</dbReference>
<organism evidence="1 2">
    <name type="scientific">Paramecium sonneborni</name>
    <dbReference type="NCBI Taxonomy" id="65129"/>
    <lineage>
        <taxon>Eukaryota</taxon>
        <taxon>Sar</taxon>
        <taxon>Alveolata</taxon>
        <taxon>Ciliophora</taxon>
        <taxon>Intramacronucleata</taxon>
        <taxon>Oligohymenophorea</taxon>
        <taxon>Peniculida</taxon>
        <taxon>Parameciidae</taxon>
        <taxon>Paramecium</taxon>
    </lineage>
</organism>
<reference evidence="1" key="1">
    <citation type="submission" date="2021-01" db="EMBL/GenBank/DDBJ databases">
        <authorList>
            <consortium name="Genoscope - CEA"/>
            <person name="William W."/>
        </authorList>
    </citation>
    <scope>NUCLEOTIDE SEQUENCE</scope>
</reference>
<evidence type="ECO:0000313" key="1">
    <source>
        <dbReference type="EMBL" id="CAD8121500.1"/>
    </source>
</evidence>
<accession>A0A8S1R4H9</accession>
<name>A0A8S1R4H9_9CILI</name>
<dbReference type="EMBL" id="CAJJDN010000132">
    <property type="protein sequence ID" value="CAD8121500.1"/>
    <property type="molecule type" value="Genomic_DNA"/>
</dbReference>
<gene>
    <name evidence="1" type="ORF">PSON_ATCC_30995.1.T1320152</name>
</gene>
<comment type="caution">
    <text evidence="1">The sequence shown here is derived from an EMBL/GenBank/DDBJ whole genome shotgun (WGS) entry which is preliminary data.</text>
</comment>
<dbReference type="AlphaFoldDB" id="A0A8S1R4H9"/>
<proteinExistence type="predicted"/>
<sequence length="151" mass="18043">MGLNQNYQKLKKQSKKFKMNHSVQSMIINNNKNNLINKISKLIVKLTIIIKTTLTLNKQNSIKMQVKRDQNQKKARKMIKIIRIKLWDNIQIYYINSIELSIQPLLSPEQCVYYILQKSVFDFQMENKKKISRIQETLLHLLKKQQGKQRL</sequence>
<protein>
    <submittedName>
        <fullName evidence="1">Uncharacterized protein</fullName>
    </submittedName>
</protein>
<evidence type="ECO:0000313" key="2">
    <source>
        <dbReference type="Proteomes" id="UP000692954"/>
    </source>
</evidence>
<keyword evidence="2" id="KW-1185">Reference proteome</keyword>